<evidence type="ECO:0000313" key="2">
    <source>
        <dbReference type="Proteomes" id="UP000276133"/>
    </source>
</evidence>
<keyword evidence="2" id="KW-1185">Reference proteome</keyword>
<reference evidence="1 2" key="1">
    <citation type="journal article" date="2018" name="Sci. Rep.">
        <title>Genomic signatures of local adaptation to the degree of environmental predictability in rotifers.</title>
        <authorList>
            <person name="Franch-Gras L."/>
            <person name="Hahn C."/>
            <person name="Garcia-Roger E.M."/>
            <person name="Carmona M.J."/>
            <person name="Serra M."/>
            <person name="Gomez A."/>
        </authorList>
    </citation>
    <scope>NUCLEOTIDE SEQUENCE [LARGE SCALE GENOMIC DNA]</scope>
    <source>
        <strain evidence="1">HYR1</strain>
    </source>
</reference>
<comment type="caution">
    <text evidence="1">The sequence shown here is derived from an EMBL/GenBank/DDBJ whole genome shotgun (WGS) entry which is preliminary data.</text>
</comment>
<name>A0A3M7QHV2_BRAPC</name>
<protein>
    <submittedName>
        <fullName evidence="1">Uncharacterized protein</fullName>
    </submittedName>
</protein>
<evidence type="ECO:0000313" key="1">
    <source>
        <dbReference type="EMBL" id="RNA10869.1"/>
    </source>
</evidence>
<dbReference type="AlphaFoldDB" id="A0A3M7QHV2"/>
<proteinExistence type="predicted"/>
<gene>
    <name evidence="1" type="ORF">BpHYR1_053442</name>
</gene>
<sequence>MGEMVFIACVKVVFRVLKLQYRTREYGNNNRKLLCISVPETIWNVGYTLGFLINLVFNYFTLNQQTYYHYHHLSLNKHLNQPNIQRRINSTFQPHIINLITKMSRFLSPGFKILNTEEEIYAKIARKF</sequence>
<dbReference type="Proteomes" id="UP000276133">
    <property type="component" value="Unassembled WGS sequence"/>
</dbReference>
<dbReference type="EMBL" id="REGN01006099">
    <property type="protein sequence ID" value="RNA10869.1"/>
    <property type="molecule type" value="Genomic_DNA"/>
</dbReference>
<organism evidence="1 2">
    <name type="scientific">Brachionus plicatilis</name>
    <name type="common">Marine rotifer</name>
    <name type="synonym">Brachionus muelleri</name>
    <dbReference type="NCBI Taxonomy" id="10195"/>
    <lineage>
        <taxon>Eukaryota</taxon>
        <taxon>Metazoa</taxon>
        <taxon>Spiralia</taxon>
        <taxon>Gnathifera</taxon>
        <taxon>Rotifera</taxon>
        <taxon>Eurotatoria</taxon>
        <taxon>Monogononta</taxon>
        <taxon>Pseudotrocha</taxon>
        <taxon>Ploima</taxon>
        <taxon>Brachionidae</taxon>
        <taxon>Brachionus</taxon>
    </lineage>
</organism>
<accession>A0A3M7QHV2</accession>